<sequence length="690" mass="77440">MNGTANDRPTELSQPQNTYCRDFSGSWNSCQARNYHDKSRPNPRQRLKQTAIFALLVFSCSIFISNTSCLAMDLHKFLVSLILISLPTYQTYVTAASDDEDFFKKCSSRRCSKHGPEIRFPFRLSTHPPSCGAPGMQLSCSGDDIILDHHVLGSCKVTAIYYRHRVINIIPLVEPSTQCPLQKLISANLASDVYEQPQSPEITTLVRCSTGFVPGDPYNIAGPAPCLSNNASQFWYLASYYAYISDLPRDCMAVSKGILIPFTYDKYGPNSDLDTFREKANTVLNFGETTFTWHLSNITDVCQRCEHKGRHCGFSSQRQQAFCQHHGTHVIPIAASSVAAFVVLSSMVATALYLSLKSRYNEEISMKVEMFLKAYGTSKPTRYTFPEVKKIARRFKDKLGQGGFGSVYKGELPNGVPVAVKMLESSTGEGEEFINEVATIGLIHHTNIVCLLGFCSEGTRQALIYEFMPNDSLEKYIFSHVSNISRQLLAPNKMLDIALGIARGMEYLHQGCNQRILHFDIKPHNILLDYNFNPKISDFGLAKLCARDQSIVTLTAARGTMGYIAPELYSRNFGGVSYKSDVYSFGMLVLEMVSGRRNSDPSVENQHEVYLPEWIYEKVIDGQELEIASETTAEEKEKMRQLTIVALWCIQWNPKNRPSMTKVVNMLTGRLQNLQIPPKPFVSSGNRPML</sequence>
<proteinExistence type="predicted"/>
<accession>A0ACD5VN48</accession>
<reference evidence="1" key="1">
    <citation type="submission" date="2021-05" db="EMBL/GenBank/DDBJ databases">
        <authorList>
            <person name="Scholz U."/>
            <person name="Mascher M."/>
            <person name="Fiebig A."/>
        </authorList>
    </citation>
    <scope>NUCLEOTIDE SEQUENCE [LARGE SCALE GENOMIC DNA]</scope>
</reference>
<protein>
    <submittedName>
        <fullName evidence="1">Uncharacterized protein</fullName>
    </submittedName>
</protein>
<dbReference type="Proteomes" id="UP001732700">
    <property type="component" value="Chromosome 3C"/>
</dbReference>
<evidence type="ECO:0000313" key="2">
    <source>
        <dbReference type="Proteomes" id="UP001732700"/>
    </source>
</evidence>
<organism evidence="1 2">
    <name type="scientific">Avena sativa</name>
    <name type="common">Oat</name>
    <dbReference type="NCBI Taxonomy" id="4498"/>
    <lineage>
        <taxon>Eukaryota</taxon>
        <taxon>Viridiplantae</taxon>
        <taxon>Streptophyta</taxon>
        <taxon>Embryophyta</taxon>
        <taxon>Tracheophyta</taxon>
        <taxon>Spermatophyta</taxon>
        <taxon>Magnoliopsida</taxon>
        <taxon>Liliopsida</taxon>
        <taxon>Poales</taxon>
        <taxon>Poaceae</taxon>
        <taxon>BOP clade</taxon>
        <taxon>Pooideae</taxon>
        <taxon>Poodae</taxon>
        <taxon>Poeae</taxon>
        <taxon>Poeae Chloroplast Group 1 (Aveneae type)</taxon>
        <taxon>Aveninae</taxon>
        <taxon>Avena</taxon>
    </lineage>
</organism>
<evidence type="ECO:0000313" key="1">
    <source>
        <dbReference type="EnsemblPlants" id="AVESA.00010b.r2.3CG0456730.1.CDS"/>
    </source>
</evidence>
<keyword evidence="2" id="KW-1185">Reference proteome</keyword>
<dbReference type="EnsemblPlants" id="AVESA.00010b.r2.3CG0456730.1">
    <property type="protein sequence ID" value="AVESA.00010b.r2.3CG0456730.1.CDS"/>
    <property type="gene ID" value="AVESA.00010b.r2.3CG0456730"/>
</dbReference>
<name>A0ACD5VN48_AVESA</name>
<reference evidence="1" key="2">
    <citation type="submission" date="2025-09" db="UniProtKB">
        <authorList>
            <consortium name="EnsemblPlants"/>
        </authorList>
    </citation>
    <scope>IDENTIFICATION</scope>
</reference>